<dbReference type="SUPFAM" id="SSF48498">
    <property type="entry name" value="Tetracyclin repressor-like, C-terminal domain"/>
    <property type="match status" value="1"/>
</dbReference>
<dbReference type="SUPFAM" id="SSF46689">
    <property type="entry name" value="Homeodomain-like"/>
    <property type="match status" value="1"/>
</dbReference>
<dbReference type="EMBL" id="BAAACG010000010">
    <property type="protein sequence ID" value="GAA0742778.1"/>
    <property type="molecule type" value="Genomic_DNA"/>
</dbReference>
<name>A0ABN1JMA9_9CLOT</name>
<dbReference type="RefSeq" id="WP_343762059.1">
    <property type="nucleotide sequence ID" value="NZ_BAAACG010000010.1"/>
</dbReference>
<dbReference type="Proteomes" id="UP001501510">
    <property type="component" value="Unassembled WGS sequence"/>
</dbReference>
<dbReference type="Gene3D" id="1.10.357.10">
    <property type="entry name" value="Tetracycline Repressor, domain 2"/>
    <property type="match status" value="1"/>
</dbReference>
<organism evidence="1 2">
    <name type="scientific">Clostridium oceanicum</name>
    <dbReference type="NCBI Taxonomy" id="1543"/>
    <lineage>
        <taxon>Bacteria</taxon>
        <taxon>Bacillati</taxon>
        <taxon>Bacillota</taxon>
        <taxon>Clostridia</taxon>
        <taxon>Eubacteriales</taxon>
        <taxon>Clostridiaceae</taxon>
        <taxon>Clostridium</taxon>
    </lineage>
</organism>
<dbReference type="InterPro" id="IPR036271">
    <property type="entry name" value="Tet_transcr_reg_TetR-rel_C_sf"/>
</dbReference>
<evidence type="ECO:0000313" key="1">
    <source>
        <dbReference type="EMBL" id="GAA0742778.1"/>
    </source>
</evidence>
<sequence>MPPKILVNRENIKEEAFKIIKTSGIENLTARNIAKNLKCSTQPIYRAYENMDALKKELFTDIRQYFLKYINSYEKVENKFLNKGLGYIDFAKNEPNLFKALYLTENLDIDFNKEDTIDLSEGIDQMKNMTIFSHLSETELKDIMIKLWIFTHGLATMVMSPSLNITDEKIIEMLTEVLIKLCK</sequence>
<gene>
    <name evidence="1" type="ORF">GCM10008906_25720</name>
</gene>
<protein>
    <submittedName>
        <fullName evidence="1">TetR/AcrR family transcriptional regulator</fullName>
    </submittedName>
</protein>
<keyword evidence="2" id="KW-1185">Reference proteome</keyword>
<comment type="caution">
    <text evidence="1">The sequence shown here is derived from an EMBL/GenBank/DDBJ whole genome shotgun (WGS) entry which is preliminary data.</text>
</comment>
<reference evidence="1 2" key="1">
    <citation type="journal article" date="2019" name="Int. J. Syst. Evol. Microbiol.">
        <title>The Global Catalogue of Microorganisms (GCM) 10K type strain sequencing project: providing services to taxonomists for standard genome sequencing and annotation.</title>
        <authorList>
            <consortium name="The Broad Institute Genomics Platform"/>
            <consortium name="The Broad Institute Genome Sequencing Center for Infectious Disease"/>
            <person name="Wu L."/>
            <person name="Ma J."/>
        </authorList>
    </citation>
    <scope>NUCLEOTIDE SEQUENCE [LARGE SCALE GENOMIC DNA]</scope>
    <source>
        <strain evidence="1 2">JCM 1407</strain>
    </source>
</reference>
<evidence type="ECO:0000313" key="2">
    <source>
        <dbReference type="Proteomes" id="UP001501510"/>
    </source>
</evidence>
<accession>A0ABN1JMA9</accession>
<proteinExistence type="predicted"/>
<dbReference type="InterPro" id="IPR009057">
    <property type="entry name" value="Homeodomain-like_sf"/>
</dbReference>